<proteinExistence type="predicted"/>
<dbReference type="EMBL" id="VOEI01000001">
    <property type="protein sequence ID" value="TWR27717.1"/>
    <property type="molecule type" value="Genomic_DNA"/>
</dbReference>
<evidence type="ECO:0000313" key="1">
    <source>
        <dbReference type="EMBL" id="TWR27717.1"/>
    </source>
</evidence>
<sequence length="61" mass="6965">MEIPIIYINNTRLSLVMRVIDRAFYNVPYGINPCNYGPCAALLAVFATESYRYVDKPLHLA</sequence>
<keyword evidence="2" id="KW-1185">Reference proteome</keyword>
<organism evidence="1 2">
    <name type="scientific">Mucilaginibacter achroorhodeus</name>
    <dbReference type="NCBI Taxonomy" id="2599294"/>
    <lineage>
        <taxon>Bacteria</taxon>
        <taxon>Pseudomonadati</taxon>
        <taxon>Bacteroidota</taxon>
        <taxon>Sphingobacteriia</taxon>
        <taxon>Sphingobacteriales</taxon>
        <taxon>Sphingobacteriaceae</taxon>
        <taxon>Mucilaginibacter</taxon>
    </lineage>
</organism>
<gene>
    <name evidence="1" type="ORF">FPZ42_00445</name>
</gene>
<evidence type="ECO:0000313" key="2">
    <source>
        <dbReference type="Proteomes" id="UP000318010"/>
    </source>
</evidence>
<protein>
    <submittedName>
        <fullName evidence="1">Uncharacterized protein</fullName>
    </submittedName>
</protein>
<reference evidence="1 2" key="1">
    <citation type="submission" date="2019-07" db="EMBL/GenBank/DDBJ databases">
        <authorList>
            <person name="Kim J."/>
        </authorList>
    </citation>
    <scope>NUCLEOTIDE SEQUENCE [LARGE SCALE GENOMIC DNA]</scope>
    <source>
        <strain evidence="1 2">MJ1a</strain>
    </source>
</reference>
<dbReference type="AlphaFoldDB" id="A0A563U8M5"/>
<dbReference type="RefSeq" id="WP_146268534.1">
    <property type="nucleotide sequence ID" value="NZ_VOEI01000001.1"/>
</dbReference>
<accession>A0A563U8M5</accession>
<dbReference type="Proteomes" id="UP000318010">
    <property type="component" value="Unassembled WGS sequence"/>
</dbReference>
<comment type="caution">
    <text evidence="1">The sequence shown here is derived from an EMBL/GenBank/DDBJ whole genome shotgun (WGS) entry which is preliminary data.</text>
</comment>
<name>A0A563U8M5_9SPHI</name>